<keyword evidence="3" id="KW-0479">Metal-binding</keyword>
<feature type="region of interest" description="Disordered" evidence="7">
    <location>
        <begin position="253"/>
        <end position="278"/>
    </location>
</feature>
<keyword evidence="4" id="KW-0547">Nucleotide-binding</keyword>
<sequence>MITLGLQRITQLLSPLLNANPSLPWKAVHIAGTNGKGSVAALVSTFLGHLGYRVGRFTSPHIIDRWDCITINRNVVDRAKYLLIEQQFRDRSLKENIGASEFEILTASAFQLFTNEKVDVAVIECGLGGREDATNVLRPADVILSVITKVGLDHTEFLGDTIEAIAAEKAGIFKPGVPVVVDQSNEKSVLEVVAKQLKKLGWGRDGQAGVYLSLEERRGELDSVIRQLRMASHQAQNLYTAWSAFRHVENSLGVRHSSSQPPPRRDHQLGPATTDWAPAKAQNDRMISGVVPSQPESTMASLERLIVEAQSSLPGRLQWLTLPRGLLPQDIADTEILGHGPPIDRRVLLDGAHNAQSAAALVEFVDNNVRSDHSTVQPDQSKPVTWLLAVKKDKDVDKILSVLLKPHDNVITCAFGPVDGMPWVKPMPASDLAARASKFTDGVVKASPDDGTIPDDNNHGDLHNAYIAKAVQEAVRTAAAAAAADGRDRHRRLCITGSLYLVGDVLRCVRNAGGSIYGNQ</sequence>
<dbReference type="InterPro" id="IPR036615">
    <property type="entry name" value="Mur_ligase_C_dom_sf"/>
</dbReference>
<dbReference type="GO" id="GO:0004326">
    <property type="term" value="F:tetrahydrofolylpolyglutamate synthase activity"/>
    <property type="evidence" value="ECO:0007669"/>
    <property type="project" value="InterPro"/>
</dbReference>
<dbReference type="GO" id="GO:0005829">
    <property type="term" value="C:cytosol"/>
    <property type="evidence" value="ECO:0007669"/>
    <property type="project" value="TreeGrafter"/>
</dbReference>
<evidence type="ECO:0000256" key="5">
    <source>
        <dbReference type="ARBA" id="ARBA00022840"/>
    </source>
</evidence>
<dbReference type="AlphaFoldDB" id="V9D6I1"/>
<keyword evidence="5" id="KW-0067">ATP-binding</keyword>
<dbReference type="HOGENOM" id="CLU_015869_2_0_1"/>
<evidence type="ECO:0000256" key="7">
    <source>
        <dbReference type="SAM" id="MobiDB-lite"/>
    </source>
</evidence>
<reference evidence="9 10" key="1">
    <citation type="submission" date="2013-03" db="EMBL/GenBank/DDBJ databases">
        <title>The Genome Sequence of Cladophialophora carrionii CBS 160.54.</title>
        <authorList>
            <consortium name="The Broad Institute Genomics Platform"/>
            <person name="Cuomo C."/>
            <person name="de Hoog S."/>
            <person name="Gorbushina A."/>
            <person name="Walker B."/>
            <person name="Young S.K."/>
            <person name="Zeng Q."/>
            <person name="Gargeya S."/>
            <person name="Fitzgerald M."/>
            <person name="Haas B."/>
            <person name="Abouelleil A."/>
            <person name="Allen A.W."/>
            <person name="Alvarado L."/>
            <person name="Arachchi H.M."/>
            <person name="Berlin A.M."/>
            <person name="Chapman S.B."/>
            <person name="Gainer-Dewar J."/>
            <person name="Goldberg J."/>
            <person name="Griggs A."/>
            <person name="Gujja S."/>
            <person name="Hansen M."/>
            <person name="Howarth C."/>
            <person name="Imamovic A."/>
            <person name="Ireland A."/>
            <person name="Larimer J."/>
            <person name="McCowan C."/>
            <person name="Murphy C."/>
            <person name="Pearson M."/>
            <person name="Poon T.W."/>
            <person name="Priest M."/>
            <person name="Roberts A."/>
            <person name="Saif S."/>
            <person name="Shea T."/>
            <person name="Sisk P."/>
            <person name="Sykes S."/>
            <person name="Wortman J."/>
            <person name="Nusbaum C."/>
            <person name="Birren B."/>
        </authorList>
    </citation>
    <scope>NUCLEOTIDE SEQUENCE [LARGE SCALE GENOMIC DNA]</scope>
    <source>
        <strain evidence="9 10">CBS 160.54</strain>
    </source>
</reference>
<dbReference type="GO" id="GO:0046872">
    <property type="term" value="F:metal ion binding"/>
    <property type="evidence" value="ECO:0007669"/>
    <property type="project" value="UniProtKB-KW"/>
</dbReference>
<dbReference type="EMBL" id="KB822706">
    <property type="protein sequence ID" value="ETI22480.1"/>
    <property type="molecule type" value="Genomic_DNA"/>
</dbReference>
<dbReference type="SUPFAM" id="SSF53623">
    <property type="entry name" value="MurD-like peptide ligases, catalytic domain"/>
    <property type="match status" value="1"/>
</dbReference>
<evidence type="ECO:0000256" key="4">
    <source>
        <dbReference type="ARBA" id="ARBA00022741"/>
    </source>
</evidence>
<evidence type="ECO:0000256" key="2">
    <source>
        <dbReference type="ARBA" id="ARBA00022598"/>
    </source>
</evidence>
<dbReference type="GO" id="GO:0005524">
    <property type="term" value="F:ATP binding"/>
    <property type="evidence" value="ECO:0007669"/>
    <property type="project" value="UniProtKB-KW"/>
</dbReference>
<evidence type="ECO:0000259" key="8">
    <source>
        <dbReference type="Pfam" id="PF08245"/>
    </source>
</evidence>
<proteinExistence type="inferred from homology"/>
<dbReference type="Gene3D" id="3.40.1190.10">
    <property type="entry name" value="Mur-like, catalytic domain"/>
    <property type="match status" value="1"/>
</dbReference>
<dbReference type="RefSeq" id="XP_008729097.1">
    <property type="nucleotide sequence ID" value="XM_008730875.1"/>
</dbReference>
<dbReference type="InterPro" id="IPR013221">
    <property type="entry name" value="Mur_ligase_cen"/>
</dbReference>
<dbReference type="Gene3D" id="3.90.190.20">
    <property type="entry name" value="Mur ligase, C-terminal domain"/>
    <property type="match status" value="1"/>
</dbReference>
<feature type="domain" description="Mur ligase central" evidence="8">
    <location>
        <begin position="30"/>
        <end position="208"/>
    </location>
</feature>
<dbReference type="UniPathway" id="UPA00850"/>
<gene>
    <name evidence="9" type="ORF">G647_06555</name>
</gene>
<dbReference type="InterPro" id="IPR036565">
    <property type="entry name" value="Mur-like_cat_sf"/>
</dbReference>
<organism evidence="9 10">
    <name type="scientific">Cladophialophora carrionii CBS 160.54</name>
    <dbReference type="NCBI Taxonomy" id="1279043"/>
    <lineage>
        <taxon>Eukaryota</taxon>
        <taxon>Fungi</taxon>
        <taxon>Dikarya</taxon>
        <taxon>Ascomycota</taxon>
        <taxon>Pezizomycotina</taxon>
        <taxon>Eurotiomycetes</taxon>
        <taxon>Chaetothyriomycetidae</taxon>
        <taxon>Chaetothyriales</taxon>
        <taxon>Herpotrichiellaceae</taxon>
        <taxon>Cladophialophora</taxon>
    </lineage>
</organism>
<dbReference type="Pfam" id="PF08245">
    <property type="entry name" value="Mur_ligase_M"/>
    <property type="match status" value="1"/>
</dbReference>
<accession>V9D6I1</accession>
<protein>
    <recommendedName>
        <fullName evidence="8">Mur ligase central domain-containing protein</fullName>
    </recommendedName>
</protein>
<dbReference type="NCBIfam" id="TIGR01499">
    <property type="entry name" value="folC"/>
    <property type="match status" value="1"/>
</dbReference>
<evidence type="ECO:0000256" key="6">
    <source>
        <dbReference type="ARBA" id="ARBA00022842"/>
    </source>
</evidence>
<comment type="similarity">
    <text evidence="1">Belongs to the folylpolyglutamate synthase family.</text>
</comment>
<dbReference type="GO" id="GO:0008841">
    <property type="term" value="F:dihydrofolate synthase activity"/>
    <property type="evidence" value="ECO:0007669"/>
    <property type="project" value="TreeGrafter"/>
</dbReference>
<evidence type="ECO:0000313" key="9">
    <source>
        <dbReference type="EMBL" id="ETI22480.1"/>
    </source>
</evidence>
<dbReference type="PROSITE" id="PS01012">
    <property type="entry name" value="FOLYLPOLYGLU_SYNT_2"/>
    <property type="match status" value="1"/>
</dbReference>
<name>V9D6I1_9EURO</name>
<evidence type="ECO:0000256" key="3">
    <source>
        <dbReference type="ARBA" id="ARBA00022723"/>
    </source>
</evidence>
<dbReference type="GO" id="GO:0005739">
    <property type="term" value="C:mitochondrion"/>
    <property type="evidence" value="ECO:0007669"/>
    <property type="project" value="TreeGrafter"/>
</dbReference>
<dbReference type="InterPro" id="IPR001645">
    <property type="entry name" value="Folylpolyglutamate_synth"/>
</dbReference>
<evidence type="ECO:0000256" key="1">
    <source>
        <dbReference type="ARBA" id="ARBA00008276"/>
    </source>
</evidence>
<keyword evidence="6" id="KW-0460">Magnesium</keyword>
<dbReference type="SUPFAM" id="SSF53244">
    <property type="entry name" value="MurD-like peptide ligases, peptide-binding domain"/>
    <property type="match status" value="1"/>
</dbReference>
<dbReference type="VEuPathDB" id="FungiDB:G647_06555"/>
<dbReference type="Proteomes" id="UP000030678">
    <property type="component" value="Unassembled WGS sequence"/>
</dbReference>
<dbReference type="InterPro" id="IPR018109">
    <property type="entry name" value="Folylpolyglutamate_synth_CS"/>
</dbReference>
<dbReference type="GeneID" id="19985048"/>
<dbReference type="PANTHER" id="PTHR11136">
    <property type="entry name" value="FOLYLPOLYGLUTAMATE SYNTHASE-RELATED"/>
    <property type="match status" value="1"/>
</dbReference>
<dbReference type="OrthoDB" id="5212574at2759"/>
<dbReference type="PANTHER" id="PTHR11136:SF0">
    <property type="entry name" value="DIHYDROFOLATE SYNTHETASE-RELATED"/>
    <property type="match status" value="1"/>
</dbReference>
<evidence type="ECO:0000313" key="10">
    <source>
        <dbReference type="Proteomes" id="UP000030678"/>
    </source>
</evidence>
<keyword evidence="2" id="KW-0436">Ligase</keyword>